<accession>A0A8J7VQZ9</accession>
<evidence type="ECO:0008006" key="5">
    <source>
        <dbReference type="Google" id="ProtNLM"/>
    </source>
</evidence>
<dbReference type="EMBL" id="JAGQFT020000006">
    <property type="protein sequence ID" value="MBS7457690.1"/>
    <property type="molecule type" value="Genomic_DNA"/>
</dbReference>
<organism evidence="2">
    <name type="scientific">Coralloluteibacterium stylophorae</name>
    <dbReference type="NCBI Taxonomy" id="1776034"/>
    <lineage>
        <taxon>Bacteria</taxon>
        <taxon>Pseudomonadati</taxon>
        <taxon>Pseudomonadota</taxon>
        <taxon>Gammaproteobacteria</taxon>
        <taxon>Lysobacterales</taxon>
        <taxon>Lysobacteraceae</taxon>
        <taxon>Coralloluteibacterium</taxon>
    </lineage>
</organism>
<gene>
    <name evidence="3" type="ORF">KB893_011175</name>
    <name evidence="2" type="ORF">KB893_02750</name>
</gene>
<evidence type="ECO:0000313" key="4">
    <source>
        <dbReference type="Proteomes" id="UP000675747"/>
    </source>
</evidence>
<dbReference type="AlphaFoldDB" id="A0A8J7VQZ9"/>
<proteinExistence type="predicted"/>
<dbReference type="Proteomes" id="UP000675747">
    <property type="component" value="Unassembled WGS sequence"/>
</dbReference>
<sequence length="250" mass="26317">MNEATSVQLTADDEAQFRADTTRAAEASAKGEQAPPESEKDETEVEGAPEGGEGTEGSEGSEGDLKIDEPAPSDDEARKQVADAGLDWDALNGEYAEKGGLSDDTYAALEAKGIPRKAVDRYIAGTIAENERFLSAVQEPVGGATGYAELVKWGASNLSPAEITAYNKAVESNDTATAKLAVEGLKARMEKAKGKTPGLINGKGGGGGSSVKPFASQFEVTKAMSHPDYRRDPGYRAKVQERLKASQNLF</sequence>
<dbReference type="InterPro" id="IPR008768">
    <property type="entry name" value="Gp9-like"/>
</dbReference>
<reference evidence="3 4" key="1">
    <citation type="journal article" date="2021" name="Microbiol. Resour. Announc.">
        <title>Draft Genome Sequence of Coralloluteibacterium stylophorae LMG 29479T.</title>
        <authorList>
            <person name="Karlyshev A.V."/>
            <person name="Kudryashova E.B."/>
            <person name="Ariskina E.V."/>
            <person name="Conroy A.P."/>
            <person name="Abidueva E.Y."/>
        </authorList>
    </citation>
    <scope>NUCLEOTIDE SEQUENCE [LARGE SCALE GENOMIC DNA]</scope>
    <source>
        <strain evidence="3 4">LMG 29479</strain>
    </source>
</reference>
<comment type="caution">
    <text evidence="2">The sequence shown here is derived from an EMBL/GenBank/DDBJ whole genome shotgun (WGS) entry which is preliminary data.</text>
</comment>
<reference evidence="2" key="2">
    <citation type="submission" date="2021-04" db="EMBL/GenBank/DDBJ databases">
        <authorList>
            <person name="Karlyshev A.V."/>
        </authorList>
    </citation>
    <scope>NUCLEOTIDE SEQUENCE</scope>
    <source>
        <strain evidence="2">LMG 29479</strain>
    </source>
</reference>
<dbReference type="RefSeq" id="WP_211925414.1">
    <property type="nucleotide sequence ID" value="NZ_JAGQFT020000006.1"/>
</dbReference>
<feature type="region of interest" description="Disordered" evidence="1">
    <location>
        <begin position="1"/>
        <end position="81"/>
    </location>
</feature>
<name>A0A8J7VQZ9_9GAMM</name>
<evidence type="ECO:0000313" key="3">
    <source>
        <dbReference type="EMBL" id="MBS7457690.1"/>
    </source>
</evidence>
<dbReference type="Pfam" id="PF05396">
    <property type="entry name" value="Phage_T7_Capsid"/>
    <property type="match status" value="1"/>
</dbReference>
<dbReference type="EMBL" id="JAGQFT010000010">
    <property type="protein sequence ID" value="MBR0561445.1"/>
    <property type="molecule type" value="Genomic_DNA"/>
</dbReference>
<evidence type="ECO:0000256" key="1">
    <source>
        <dbReference type="SAM" id="MobiDB-lite"/>
    </source>
</evidence>
<feature type="compositionally biased region" description="Basic and acidic residues" evidence="1">
    <location>
        <begin position="63"/>
        <end position="81"/>
    </location>
</feature>
<protein>
    <recommendedName>
        <fullName evidence="5">Capsid assembly protein</fullName>
    </recommendedName>
</protein>
<evidence type="ECO:0000313" key="2">
    <source>
        <dbReference type="EMBL" id="MBR0561445.1"/>
    </source>
</evidence>
<keyword evidence="4" id="KW-1185">Reference proteome</keyword>